<dbReference type="EMBL" id="PJQM01000916">
    <property type="protein sequence ID" value="RCI03726.1"/>
    <property type="molecule type" value="Genomic_DNA"/>
</dbReference>
<proteinExistence type="predicted"/>
<dbReference type="Pfam" id="PF00657">
    <property type="entry name" value="Lipase_GDSL"/>
    <property type="match status" value="1"/>
</dbReference>
<dbReference type="OrthoDB" id="10265800at2759"/>
<dbReference type="PANTHER" id="PTHR21325">
    <property type="entry name" value="PHOSPHOLIPASE B, PLB1"/>
    <property type="match status" value="1"/>
</dbReference>
<sequence length="379" mass="41970">MVHFKLLVLPLLAVVSLVTANVESITDCPKLAPRKTSPKDVTDLRADDIEVVAALGDSIMAGFAMMGVNHNPGGTGILNISTVLESRGNSYGIGGDTDAVTIANFIKHYSPKVKGASVLSQITSFCSAKDCNFPKAFYRPLIDNLNAAQSGAINYNLDHELNYLIHRMKSYLSKNDKFEKSWKMITIQIGSNDQCAACSASDNEKYVKPEIYGQKVEAALQRIQKEIPRVVVNLLGTFKVSKVFRLTSDRDDYCHYNGIIENDLECVCGKNEEGLKAMDSASDAYNKQLEKISAKYKGKTGGTFAVMYSPAPINALTFPIDAISNIDCFHPSLKGHQWIAKNFWNQMFKSKDKKPSEMNFDENLKIYCPTEDDRFPTTA</sequence>
<dbReference type="InterPro" id="IPR036514">
    <property type="entry name" value="SGNH_hydro_sf"/>
</dbReference>
<keyword evidence="1" id="KW-0732">Signal</keyword>
<accession>A0A367KNC5</accession>
<reference evidence="2 3" key="1">
    <citation type="journal article" date="2018" name="G3 (Bethesda)">
        <title>Phylogenetic and Phylogenomic Definition of Rhizopus Species.</title>
        <authorList>
            <person name="Gryganskyi A.P."/>
            <person name="Golan J."/>
            <person name="Dolatabadi S."/>
            <person name="Mondo S."/>
            <person name="Robb S."/>
            <person name="Idnurm A."/>
            <person name="Muszewska A."/>
            <person name="Steczkiewicz K."/>
            <person name="Masonjones S."/>
            <person name="Liao H.L."/>
            <person name="Gajdeczka M.T."/>
            <person name="Anike F."/>
            <person name="Vuek A."/>
            <person name="Anishchenko I.M."/>
            <person name="Voigt K."/>
            <person name="de Hoog G.S."/>
            <person name="Smith M.E."/>
            <person name="Heitman J."/>
            <person name="Vilgalys R."/>
            <person name="Stajich J.E."/>
        </authorList>
    </citation>
    <scope>NUCLEOTIDE SEQUENCE [LARGE SCALE GENOMIC DNA]</scope>
    <source>
        <strain evidence="2 3">LSU 92-RS-03</strain>
    </source>
</reference>
<evidence type="ECO:0000313" key="3">
    <source>
        <dbReference type="Proteomes" id="UP000253551"/>
    </source>
</evidence>
<dbReference type="GO" id="GO:0006644">
    <property type="term" value="P:phospholipid metabolic process"/>
    <property type="evidence" value="ECO:0007669"/>
    <property type="project" value="TreeGrafter"/>
</dbReference>
<keyword evidence="3" id="KW-1185">Reference proteome</keyword>
<dbReference type="SUPFAM" id="SSF52266">
    <property type="entry name" value="SGNH hydrolase"/>
    <property type="match status" value="1"/>
</dbReference>
<dbReference type="Gene3D" id="3.40.50.1110">
    <property type="entry name" value="SGNH hydrolase"/>
    <property type="match status" value="1"/>
</dbReference>
<dbReference type="InterPro" id="IPR001087">
    <property type="entry name" value="GDSL"/>
</dbReference>
<name>A0A367KNC5_RHIST</name>
<evidence type="ECO:0000313" key="2">
    <source>
        <dbReference type="EMBL" id="RCI03726.1"/>
    </source>
</evidence>
<organism evidence="2 3">
    <name type="scientific">Rhizopus stolonifer</name>
    <name type="common">Rhizopus nigricans</name>
    <dbReference type="NCBI Taxonomy" id="4846"/>
    <lineage>
        <taxon>Eukaryota</taxon>
        <taxon>Fungi</taxon>
        <taxon>Fungi incertae sedis</taxon>
        <taxon>Mucoromycota</taxon>
        <taxon>Mucoromycotina</taxon>
        <taxon>Mucoromycetes</taxon>
        <taxon>Mucorales</taxon>
        <taxon>Mucorineae</taxon>
        <taxon>Rhizopodaceae</taxon>
        <taxon>Rhizopus</taxon>
    </lineage>
</organism>
<evidence type="ECO:0008006" key="4">
    <source>
        <dbReference type="Google" id="ProtNLM"/>
    </source>
</evidence>
<gene>
    <name evidence="2" type="ORF">CU098_007401</name>
</gene>
<dbReference type="InterPro" id="IPR038885">
    <property type="entry name" value="PLB1"/>
</dbReference>
<dbReference type="AlphaFoldDB" id="A0A367KNC5"/>
<evidence type="ECO:0000256" key="1">
    <source>
        <dbReference type="SAM" id="SignalP"/>
    </source>
</evidence>
<dbReference type="STRING" id="4846.A0A367KNC5"/>
<dbReference type="GO" id="GO:0004620">
    <property type="term" value="F:phospholipase activity"/>
    <property type="evidence" value="ECO:0007669"/>
    <property type="project" value="InterPro"/>
</dbReference>
<dbReference type="PANTHER" id="PTHR21325:SF31">
    <property type="entry name" value="GH22081P-RELATED"/>
    <property type="match status" value="1"/>
</dbReference>
<feature type="chain" id="PRO_5017017263" description="Phospholipase B1, membrane-associated" evidence="1">
    <location>
        <begin position="21"/>
        <end position="379"/>
    </location>
</feature>
<comment type="caution">
    <text evidence="2">The sequence shown here is derived from an EMBL/GenBank/DDBJ whole genome shotgun (WGS) entry which is preliminary data.</text>
</comment>
<dbReference type="Proteomes" id="UP000253551">
    <property type="component" value="Unassembled WGS sequence"/>
</dbReference>
<feature type="signal peptide" evidence="1">
    <location>
        <begin position="1"/>
        <end position="20"/>
    </location>
</feature>
<protein>
    <recommendedName>
        <fullName evidence="4">Phospholipase B1, membrane-associated</fullName>
    </recommendedName>
</protein>